<evidence type="ECO:0000259" key="6">
    <source>
        <dbReference type="Pfam" id="PF07980"/>
    </source>
</evidence>
<keyword evidence="5" id="KW-0998">Cell outer membrane</keyword>
<comment type="similarity">
    <text evidence="2">Belongs to the SusD family.</text>
</comment>
<keyword evidence="4" id="KW-0472">Membrane</keyword>
<evidence type="ECO:0000256" key="5">
    <source>
        <dbReference type="ARBA" id="ARBA00023237"/>
    </source>
</evidence>
<sequence length="565" mass="63744">MKNILKLFILSFVISLTSCEDFLDKTPLDEVSETDFYSTPAELRVAVNSFYRDLPTWANAGVGSSALPDNGTDLVMNQTPSDRLLGIYTIPTASTAAIWSWDEVREANWFLDHTNQASGNQTDIDQYTGEGYFFRAYYYFNLLVDYGDLPIFEQYFDNTNEEFVFAARDPRNEVTDFILSDLDTAISLLKSFPDLGSWPRVSKEAAQLFKARVALFEGTWEKYHSDTDFGVLGSDGTSYLEIAANAAESVIDGGVFTLHNDYESLFNTSGLSGNSEMILWRDYNWQDLGIGNDLQISWPNNCSYSRFAIRSYLCTDGDPISVSPLYVGDQDLSTIETNRDPRLAATIMVPGDIIRLDNGTATLWTVPFLDNAFGGYESQKYRDYNYDDTDADNFTRSTSKIAMRYAEALLIFAEAKAELETITQADLDKSINLLRARVGMPGITLGSITQDPDWPNYGYTLTDILYEVRRERSVELMAEGFRLNDLLRWRAHELFNGDTPLGAYFLDGIVENGTNDPNILLDGDDYLDPYQTYGAFDFDESKAYLKALPLDELKLNPNLDQNPGW</sequence>
<dbReference type="PROSITE" id="PS51257">
    <property type="entry name" value="PROKAR_LIPOPROTEIN"/>
    <property type="match status" value="1"/>
</dbReference>
<evidence type="ECO:0000259" key="7">
    <source>
        <dbReference type="Pfam" id="PF14322"/>
    </source>
</evidence>
<keyword evidence="9" id="KW-1185">Reference proteome</keyword>
<dbReference type="Gene3D" id="1.25.40.390">
    <property type="match status" value="1"/>
</dbReference>
<accession>A0ABT8WNS9</accession>
<keyword evidence="3" id="KW-0732">Signal</keyword>
<name>A0ABT8WNS9_9FLAO</name>
<dbReference type="Proteomes" id="UP001176806">
    <property type="component" value="Unassembled WGS sequence"/>
</dbReference>
<organism evidence="8 9">
    <name type="scientific">Flavivirga jejuensis</name>
    <dbReference type="NCBI Taxonomy" id="870487"/>
    <lineage>
        <taxon>Bacteria</taxon>
        <taxon>Pseudomonadati</taxon>
        <taxon>Bacteroidota</taxon>
        <taxon>Flavobacteriia</taxon>
        <taxon>Flavobacteriales</taxon>
        <taxon>Flavobacteriaceae</taxon>
        <taxon>Flavivirga</taxon>
    </lineage>
</organism>
<dbReference type="SUPFAM" id="SSF48452">
    <property type="entry name" value="TPR-like"/>
    <property type="match status" value="1"/>
</dbReference>
<dbReference type="RefSeq" id="WP_303301698.1">
    <property type="nucleotide sequence ID" value="NZ_BAABDA010000050.1"/>
</dbReference>
<dbReference type="Pfam" id="PF14322">
    <property type="entry name" value="SusD-like_3"/>
    <property type="match status" value="1"/>
</dbReference>
<reference evidence="8" key="1">
    <citation type="submission" date="2023-07" db="EMBL/GenBank/DDBJ databases">
        <title>Two novel species in the genus Flavivirga.</title>
        <authorList>
            <person name="Kwon K."/>
        </authorList>
    </citation>
    <scope>NUCLEOTIDE SEQUENCE</scope>
    <source>
        <strain evidence="8">KACC 14158</strain>
    </source>
</reference>
<evidence type="ECO:0000256" key="3">
    <source>
        <dbReference type="ARBA" id="ARBA00022729"/>
    </source>
</evidence>
<evidence type="ECO:0000256" key="2">
    <source>
        <dbReference type="ARBA" id="ARBA00006275"/>
    </source>
</evidence>
<dbReference type="InterPro" id="IPR033985">
    <property type="entry name" value="SusD-like_N"/>
</dbReference>
<feature type="domain" description="RagB/SusD" evidence="6">
    <location>
        <begin position="300"/>
        <end position="565"/>
    </location>
</feature>
<proteinExistence type="inferred from homology"/>
<comment type="caution">
    <text evidence="8">The sequence shown here is derived from an EMBL/GenBank/DDBJ whole genome shotgun (WGS) entry which is preliminary data.</text>
</comment>
<dbReference type="EMBL" id="JAUOEL010000003">
    <property type="protein sequence ID" value="MDO5974561.1"/>
    <property type="molecule type" value="Genomic_DNA"/>
</dbReference>
<dbReference type="Pfam" id="PF07980">
    <property type="entry name" value="SusD_RagB"/>
    <property type="match status" value="1"/>
</dbReference>
<protein>
    <submittedName>
        <fullName evidence="8">RagB/SusD family nutrient uptake outer membrane protein</fullName>
    </submittedName>
</protein>
<evidence type="ECO:0000313" key="9">
    <source>
        <dbReference type="Proteomes" id="UP001176806"/>
    </source>
</evidence>
<evidence type="ECO:0000256" key="1">
    <source>
        <dbReference type="ARBA" id="ARBA00004442"/>
    </source>
</evidence>
<gene>
    <name evidence="8" type="ORF">Q4Q40_10220</name>
</gene>
<feature type="domain" description="SusD-like N-terminal" evidence="7">
    <location>
        <begin position="57"/>
        <end position="215"/>
    </location>
</feature>
<dbReference type="InterPro" id="IPR011990">
    <property type="entry name" value="TPR-like_helical_dom_sf"/>
</dbReference>
<evidence type="ECO:0000313" key="8">
    <source>
        <dbReference type="EMBL" id="MDO5974561.1"/>
    </source>
</evidence>
<comment type="subcellular location">
    <subcellularLocation>
        <location evidence="1">Cell outer membrane</location>
    </subcellularLocation>
</comment>
<evidence type="ECO:0000256" key="4">
    <source>
        <dbReference type="ARBA" id="ARBA00023136"/>
    </source>
</evidence>
<dbReference type="InterPro" id="IPR012944">
    <property type="entry name" value="SusD_RagB_dom"/>
</dbReference>